<proteinExistence type="predicted"/>
<gene>
    <name evidence="1" type="ORF">JKL49_11205</name>
</gene>
<name>A0A974P6Z9_9CAUL</name>
<dbReference type="AlphaFoldDB" id="A0A974P6Z9"/>
<evidence type="ECO:0000313" key="1">
    <source>
        <dbReference type="EMBL" id="QQZ51505.1"/>
    </source>
</evidence>
<reference evidence="1" key="1">
    <citation type="submission" date="2021-01" db="EMBL/GenBank/DDBJ databases">
        <title>Genome sequence of Phenylobacterium sp. 20VBR1 isolated from a valley glaceir, Ny-Alesund, Svalbard.</title>
        <authorList>
            <person name="Thomas F.A."/>
            <person name="Krishnan K.P."/>
            <person name="Sinha R.K."/>
        </authorList>
    </citation>
    <scope>NUCLEOTIDE SEQUENCE</scope>
    <source>
        <strain evidence="1">20VBR1</strain>
    </source>
</reference>
<dbReference type="EMBL" id="CP068570">
    <property type="protein sequence ID" value="QQZ51505.1"/>
    <property type="molecule type" value="Genomic_DNA"/>
</dbReference>
<organism evidence="1">
    <name type="scientific">Phenylobacterium glaciei</name>
    <dbReference type="NCBI Taxonomy" id="2803784"/>
    <lineage>
        <taxon>Bacteria</taxon>
        <taxon>Pseudomonadati</taxon>
        <taxon>Pseudomonadota</taxon>
        <taxon>Alphaproteobacteria</taxon>
        <taxon>Caulobacterales</taxon>
        <taxon>Caulobacteraceae</taxon>
        <taxon>Phenylobacterium</taxon>
    </lineage>
</organism>
<accession>A0A974P6Z9</accession>
<sequence>MARSVIAPRRRLHEEARRTNALLDTAAAPTLRARAWATGRSRAGTGRLICEPENLATRPGCPPRIPDTAP</sequence>
<protein>
    <submittedName>
        <fullName evidence="1">Uncharacterized protein</fullName>
    </submittedName>
</protein>